<gene>
    <name evidence="2" type="ORF">V6U78_00765</name>
</gene>
<keyword evidence="3" id="KW-1185">Reference proteome</keyword>
<feature type="signal peptide" evidence="1">
    <location>
        <begin position="1"/>
        <end position="26"/>
    </location>
</feature>
<dbReference type="Proteomes" id="UP001621714">
    <property type="component" value="Unassembled WGS sequence"/>
</dbReference>
<protein>
    <submittedName>
        <fullName evidence="2">Uncharacterized protein</fullName>
    </submittedName>
</protein>
<evidence type="ECO:0000313" key="2">
    <source>
        <dbReference type="EMBL" id="MFK7159568.1"/>
    </source>
</evidence>
<accession>A0ABW8PTE9</accession>
<keyword evidence="1" id="KW-0732">Signal</keyword>
<name>A0ABW8PTE9_9GAMM</name>
<dbReference type="EMBL" id="JBANFI010000001">
    <property type="protein sequence ID" value="MFK7159568.1"/>
    <property type="molecule type" value="Genomic_DNA"/>
</dbReference>
<sequence length="452" mass="51201">MVDFTQRTPLIAAGLLLALCAPPSLADDWASDWEDDGWADEEWDEMPRSRLPFTLHGFVEAAAGVHLQSNPEVKEQIDQRWNLAETRLQLELNGDWQQVSYRVRGDLVADGVEDEVRAELREAFFSTSTGAVDWRVGRQVLTWGTGDLLFINDLFPKDWASFLIGRDEDYLKAPSDALRTTWHADALTVDLVWTPVFNPDQYVDGGRLSYFNPQTGAASAESISDLSREPRSFPSDGELALRLATRIDGREFALYGYRGFYPQPDDARAMPSGKLEHPRLNAYGASVRAPLGAGLINAEVGYYDSVDNRSGDQAGALPNSEVRFLVGYDWELITHLNVGVQYYQEWTQDFDQLEQAMVARGNPSDWAGKEHRHLLTARLTYTQMRGDLVWSLFGFASPNEQDFYLRPSVRYRYSDALTLSTGANLFGGRDDFSFFGQFEEDSNFWARARYRF</sequence>
<feature type="chain" id="PRO_5046520746" evidence="1">
    <location>
        <begin position="27"/>
        <end position="452"/>
    </location>
</feature>
<dbReference type="SUPFAM" id="SSF56935">
    <property type="entry name" value="Porins"/>
    <property type="match status" value="1"/>
</dbReference>
<evidence type="ECO:0000256" key="1">
    <source>
        <dbReference type="SAM" id="SignalP"/>
    </source>
</evidence>
<comment type="caution">
    <text evidence="2">The sequence shown here is derived from an EMBL/GenBank/DDBJ whole genome shotgun (WGS) entry which is preliminary data.</text>
</comment>
<organism evidence="2 3">
    <name type="scientific">Marinospirillum alkalitolerans</name>
    <dbReference type="NCBI Taxonomy" id="3123374"/>
    <lineage>
        <taxon>Bacteria</taxon>
        <taxon>Pseudomonadati</taxon>
        <taxon>Pseudomonadota</taxon>
        <taxon>Gammaproteobacteria</taxon>
        <taxon>Oceanospirillales</taxon>
        <taxon>Oceanospirillaceae</taxon>
        <taxon>Marinospirillum</taxon>
    </lineage>
</organism>
<proteinExistence type="predicted"/>
<evidence type="ECO:0000313" key="3">
    <source>
        <dbReference type="Proteomes" id="UP001621714"/>
    </source>
</evidence>
<dbReference type="RefSeq" id="WP_405336122.1">
    <property type="nucleotide sequence ID" value="NZ_JBANFI010000001.1"/>
</dbReference>
<reference evidence="2 3" key="1">
    <citation type="submission" date="2024-02" db="EMBL/GenBank/DDBJ databases">
        <title>Marinospirillum sp. MEB 164 isolated from Lonar lake sediment.</title>
        <authorList>
            <person name="Joshi A."/>
            <person name="Thite S."/>
        </authorList>
    </citation>
    <scope>NUCLEOTIDE SEQUENCE [LARGE SCALE GENOMIC DNA]</scope>
    <source>
        <strain evidence="2 3">MEB164</strain>
    </source>
</reference>